<evidence type="ECO:0000256" key="1">
    <source>
        <dbReference type="SAM" id="MobiDB-lite"/>
    </source>
</evidence>
<evidence type="ECO:0000313" key="3">
    <source>
        <dbReference type="Proteomes" id="UP000319852"/>
    </source>
</evidence>
<gene>
    <name evidence="2" type="ORF">HG15A2_14460</name>
</gene>
<feature type="region of interest" description="Disordered" evidence="1">
    <location>
        <begin position="1"/>
        <end position="20"/>
    </location>
</feature>
<dbReference type="KEGG" id="amob:HG15A2_14460"/>
<keyword evidence="3" id="KW-1185">Reference proteome</keyword>
<dbReference type="EMBL" id="CP036263">
    <property type="protein sequence ID" value="QDS98173.1"/>
    <property type="molecule type" value="Genomic_DNA"/>
</dbReference>
<proteinExistence type="predicted"/>
<reference evidence="2 3" key="1">
    <citation type="submission" date="2019-02" db="EMBL/GenBank/DDBJ databases">
        <title>Deep-cultivation of Planctomycetes and their phenomic and genomic characterization uncovers novel biology.</title>
        <authorList>
            <person name="Wiegand S."/>
            <person name="Jogler M."/>
            <person name="Boedeker C."/>
            <person name="Pinto D."/>
            <person name="Vollmers J."/>
            <person name="Rivas-Marin E."/>
            <person name="Kohn T."/>
            <person name="Peeters S.H."/>
            <person name="Heuer A."/>
            <person name="Rast P."/>
            <person name="Oberbeckmann S."/>
            <person name="Bunk B."/>
            <person name="Jeske O."/>
            <person name="Meyerdierks A."/>
            <person name="Storesund J.E."/>
            <person name="Kallscheuer N."/>
            <person name="Luecker S."/>
            <person name="Lage O.M."/>
            <person name="Pohl T."/>
            <person name="Merkel B.J."/>
            <person name="Hornburger P."/>
            <person name="Mueller R.-W."/>
            <person name="Bruemmer F."/>
            <person name="Labrenz M."/>
            <person name="Spormann A.M."/>
            <person name="Op den Camp H."/>
            <person name="Overmann J."/>
            <person name="Amann R."/>
            <person name="Jetten M.S.M."/>
            <person name="Mascher T."/>
            <person name="Medema M.H."/>
            <person name="Devos D.P."/>
            <person name="Kaster A.-K."/>
            <person name="Ovreas L."/>
            <person name="Rohde M."/>
            <person name="Galperin M.Y."/>
            <person name="Jogler C."/>
        </authorList>
    </citation>
    <scope>NUCLEOTIDE SEQUENCE [LARGE SCALE GENOMIC DNA]</scope>
    <source>
        <strain evidence="2 3">HG15A2</strain>
    </source>
</reference>
<protein>
    <submittedName>
        <fullName evidence="2">Uncharacterized protein</fullName>
    </submittedName>
</protein>
<dbReference type="RefSeq" id="WP_218932373.1">
    <property type="nucleotide sequence ID" value="NZ_CP036263.1"/>
</dbReference>
<accession>A0A517MTG3</accession>
<dbReference type="AlphaFoldDB" id="A0A517MTG3"/>
<evidence type="ECO:0000313" key="2">
    <source>
        <dbReference type="EMBL" id="QDS98173.1"/>
    </source>
</evidence>
<organism evidence="2 3">
    <name type="scientific">Adhaeretor mobilis</name>
    <dbReference type="NCBI Taxonomy" id="1930276"/>
    <lineage>
        <taxon>Bacteria</taxon>
        <taxon>Pseudomonadati</taxon>
        <taxon>Planctomycetota</taxon>
        <taxon>Planctomycetia</taxon>
        <taxon>Pirellulales</taxon>
        <taxon>Lacipirellulaceae</taxon>
        <taxon>Adhaeretor</taxon>
    </lineage>
</organism>
<name>A0A517MTG3_9BACT</name>
<sequence>MVGLLGRVKPRSMPHDGPKLMQSAENRWRAFNGLVCLPEVIDGVKFIDEVKQSKDAA</sequence>
<dbReference type="Proteomes" id="UP000319852">
    <property type="component" value="Chromosome"/>
</dbReference>